<evidence type="ECO:0000256" key="3">
    <source>
        <dbReference type="ARBA" id="ARBA00012450"/>
    </source>
</evidence>
<dbReference type="FunFam" id="3.65.10.10:FF:000006">
    <property type="entry name" value="3-phosphoshikimate 1-carboxyvinyltransferase"/>
    <property type="match status" value="1"/>
</dbReference>
<evidence type="ECO:0000256" key="5">
    <source>
        <dbReference type="ARBA" id="ARBA00022605"/>
    </source>
</evidence>
<gene>
    <name evidence="11" type="ORF">MNBD_GAMMA12-1311</name>
</gene>
<keyword evidence="5" id="KW-0028">Amino-acid biosynthesis</keyword>
<dbReference type="EC" id="2.5.1.19" evidence="3"/>
<comment type="similarity">
    <text evidence="2">Belongs to the EPSP synthase family.</text>
</comment>
<evidence type="ECO:0000256" key="4">
    <source>
        <dbReference type="ARBA" id="ARBA00022490"/>
    </source>
</evidence>
<reference evidence="11" key="1">
    <citation type="submission" date="2018-06" db="EMBL/GenBank/DDBJ databases">
        <authorList>
            <person name="Zhirakovskaya E."/>
        </authorList>
    </citation>
    <scope>NUCLEOTIDE SEQUENCE</scope>
</reference>
<protein>
    <recommendedName>
        <fullName evidence="3">3-phosphoshikimate 1-carboxyvinyltransferase</fullName>
        <ecNumber evidence="3">2.5.1.19</ecNumber>
    </recommendedName>
    <alternativeName>
        <fullName evidence="8">5-enolpyruvylshikimate-3-phosphate synthase</fullName>
    </alternativeName>
</protein>
<dbReference type="PROSITE" id="PS00885">
    <property type="entry name" value="EPSP_SYNTHASE_2"/>
    <property type="match status" value="1"/>
</dbReference>
<dbReference type="InterPro" id="IPR001986">
    <property type="entry name" value="Enolpyruvate_Tfrase_dom"/>
</dbReference>
<dbReference type="InterPro" id="IPR023193">
    <property type="entry name" value="EPSP_synthase_CS"/>
</dbReference>
<sequence length="447" mass="46305">MNDGNPPSNNLQFIVQGGGTLVGEIKVPGDKSISHRSIMLGSLADGDVEVTGFLEGDDALATLDAFRAMGVDIEGPTNGRVIIHGVGMQGLKGANRELDLGNSGTSMRLLTGLLSGQNFDSILTGDSSLSSRPMRRVINPSISLGAKINSCEDGTAPLNIVGNQPLKGISYAMPVASAQVKSCVLLAGLYAQGRTCVTEPAPTRDHTERMLQGLGYEVNVEGATVCIEGGGKLKAVDIEVPADISSAAFFLVGASIAKGSELTLRQTGVNPTRTGVIDILKLMGADIEVLSETLVCGEPVADIKVRAASLKGIEIPGALVPLAIDEFPAIFIAAACAEGTTILSGAEELRVKESDRIQVMADGLEILGIKVVVKSDGIIIEGGQLTGGEVNSHGDHRIAMSFAMAGLMSTSVIRVNDCLNVNTSFPGFVAMAKDCGLFISTSSDHSS</sequence>
<dbReference type="Pfam" id="PF00275">
    <property type="entry name" value="EPSP_synthase"/>
    <property type="match status" value="1"/>
</dbReference>
<comment type="pathway">
    <text evidence="1">Metabolic intermediate biosynthesis; chorismate biosynthesis; chorismate from D-erythrose 4-phosphate and phosphoenolpyruvate: step 6/7.</text>
</comment>
<keyword evidence="4" id="KW-0963">Cytoplasm</keyword>
<evidence type="ECO:0000256" key="1">
    <source>
        <dbReference type="ARBA" id="ARBA00004811"/>
    </source>
</evidence>
<dbReference type="GO" id="GO:0009423">
    <property type="term" value="P:chorismate biosynthetic process"/>
    <property type="evidence" value="ECO:0007669"/>
    <property type="project" value="UniProtKB-UniPathway"/>
</dbReference>
<evidence type="ECO:0000313" key="11">
    <source>
        <dbReference type="EMBL" id="VAW71349.1"/>
    </source>
</evidence>
<evidence type="ECO:0000256" key="6">
    <source>
        <dbReference type="ARBA" id="ARBA00022679"/>
    </source>
</evidence>
<dbReference type="AlphaFoldDB" id="A0A3B0YAX9"/>
<dbReference type="InterPro" id="IPR006264">
    <property type="entry name" value="EPSP_synthase"/>
</dbReference>
<dbReference type="GO" id="GO:0008652">
    <property type="term" value="P:amino acid biosynthetic process"/>
    <property type="evidence" value="ECO:0007669"/>
    <property type="project" value="UniProtKB-KW"/>
</dbReference>
<dbReference type="Gene3D" id="3.65.10.10">
    <property type="entry name" value="Enolpyruvate transferase domain"/>
    <property type="match status" value="2"/>
</dbReference>
<feature type="domain" description="Enolpyruvate transferase" evidence="10">
    <location>
        <begin position="15"/>
        <end position="429"/>
    </location>
</feature>
<evidence type="ECO:0000259" key="10">
    <source>
        <dbReference type="Pfam" id="PF00275"/>
    </source>
</evidence>
<dbReference type="GO" id="GO:0009073">
    <property type="term" value="P:aromatic amino acid family biosynthetic process"/>
    <property type="evidence" value="ECO:0007669"/>
    <property type="project" value="UniProtKB-KW"/>
</dbReference>
<comment type="catalytic activity">
    <reaction evidence="9">
        <text>3-phosphoshikimate + phosphoenolpyruvate = 5-O-(1-carboxyvinyl)-3-phosphoshikimate + phosphate</text>
        <dbReference type="Rhea" id="RHEA:21256"/>
        <dbReference type="ChEBI" id="CHEBI:43474"/>
        <dbReference type="ChEBI" id="CHEBI:57701"/>
        <dbReference type="ChEBI" id="CHEBI:58702"/>
        <dbReference type="ChEBI" id="CHEBI:145989"/>
        <dbReference type="EC" id="2.5.1.19"/>
    </reaction>
    <physiologicalReaction direction="left-to-right" evidence="9">
        <dbReference type="Rhea" id="RHEA:21257"/>
    </physiologicalReaction>
</comment>
<dbReference type="EMBL" id="UOFL01000018">
    <property type="protein sequence ID" value="VAW71349.1"/>
    <property type="molecule type" value="Genomic_DNA"/>
</dbReference>
<dbReference type="PANTHER" id="PTHR21090">
    <property type="entry name" value="AROM/DEHYDROQUINATE SYNTHASE"/>
    <property type="match status" value="1"/>
</dbReference>
<evidence type="ECO:0000256" key="2">
    <source>
        <dbReference type="ARBA" id="ARBA00009948"/>
    </source>
</evidence>
<proteinExistence type="inferred from homology"/>
<dbReference type="NCBIfam" id="TIGR01356">
    <property type="entry name" value="aroA"/>
    <property type="match status" value="1"/>
</dbReference>
<dbReference type="GO" id="GO:0003866">
    <property type="term" value="F:3-phosphoshikimate 1-carboxyvinyltransferase activity"/>
    <property type="evidence" value="ECO:0007669"/>
    <property type="project" value="UniProtKB-EC"/>
</dbReference>
<dbReference type="FunFam" id="3.65.10.10:FF:000005">
    <property type="entry name" value="3-phosphoshikimate 1-carboxyvinyltransferase"/>
    <property type="match status" value="1"/>
</dbReference>
<organism evidence="11">
    <name type="scientific">hydrothermal vent metagenome</name>
    <dbReference type="NCBI Taxonomy" id="652676"/>
    <lineage>
        <taxon>unclassified sequences</taxon>
        <taxon>metagenomes</taxon>
        <taxon>ecological metagenomes</taxon>
    </lineage>
</organism>
<keyword evidence="7" id="KW-0057">Aromatic amino acid biosynthesis</keyword>
<dbReference type="PIRSF" id="PIRSF000505">
    <property type="entry name" value="EPSPS"/>
    <property type="match status" value="1"/>
</dbReference>
<name>A0A3B0YAX9_9ZZZZ</name>
<accession>A0A3B0YAX9</accession>
<evidence type="ECO:0000256" key="7">
    <source>
        <dbReference type="ARBA" id="ARBA00023141"/>
    </source>
</evidence>
<keyword evidence="6 11" id="KW-0808">Transferase</keyword>
<dbReference type="InterPro" id="IPR036968">
    <property type="entry name" value="Enolpyruvate_Tfrase_sf"/>
</dbReference>
<dbReference type="HAMAP" id="MF_00210">
    <property type="entry name" value="EPSP_synth"/>
    <property type="match status" value="1"/>
</dbReference>
<dbReference type="CDD" id="cd01556">
    <property type="entry name" value="EPSP_synthase"/>
    <property type="match status" value="1"/>
</dbReference>
<dbReference type="SUPFAM" id="SSF55205">
    <property type="entry name" value="EPT/RTPC-like"/>
    <property type="match status" value="1"/>
</dbReference>
<dbReference type="PROSITE" id="PS00104">
    <property type="entry name" value="EPSP_SYNTHASE_1"/>
    <property type="match status" value="1"/>
</dbReference>
<dbReference type="UniPathway" id="UPA00053">
    <property type="reaction ID" value="UER00089"/>
</dbReference>
<dbReference type="InterPro" id="IPR013792">
    <property type="entry name" value="RNA3'P_cycl/enolpyr_Trfase_a/b"/>
</dbReference>
<dbReference type="PANTHER" id="PTHR21090:SF5">
    <property type="entry name" value="PENTAFUNCTIONAL AROM POLYPEPTIDE"/>
    <property type="match status" value="1"/>
</dbReference>
<evidence type="ECO:0000256" key="8">
    <source>
        <dbReference type="ARBA" id="ARBA00030046"/>
    </source>
</evidence>
<evidence type="ECO:0000256" key="9">
    <source>
        <dbReference type="ARBA" id="ARBA00044633"/>
    </source>
</evidence>